<sequence length="102" mass="12154">MAATTTTFFNKQLISKQVRNNKWTYIEKSQFFIHRTEFYHQIHFSHLAPICATLKNPKWFEPAPKKKKKTKNLRKDYREDEEQEQETETQAEKDGIVCGDST</sequence>
<dbReference type="AlphaFoldDB" id="L0P0X5"/>
<dbReference type="EMBL" id="HE804812">
    <property type="protein sequence ID" value="CCH47234.1"/>
    <property type="molecule type" value="Genomic_DNA"/>
</dbReference>
<evidence type="ECO:0000256" key="1">
    <source>
        <dbReference type="SAM" id="MobiDB-lite"/>
    </source>
</evidence>
<evidence type="ECO:0000313" key="2">
    <source>
        <dbReference type="EMBL" id="CCH47234.1"/>
    </source>
</evidence>
<feature type="region of interest" description="Disordered" evidence="1">
    <location>
        <begin position="60"/>
        <end position="102"/>
    </location>
</feature>
<name>L0P0X5_LUPAN</name>
<proteinExistence type="predicted"/>
<protein>
    <submittedName>
        <fullName evidence="2">Uncharacterized protein</fullName>
    </submittedName>
</protein>
<accession>L0P0X5</accession>
<reference evidence="2" key="1">
    <citation type="journal article" date="2013" name="BMC Genomics">
        <title>Comparative genomics of Lupinus angustifolius gene-rich regions: BAC library exploration, genetic mapping and cytogenetics.</title>
        <authorList>
            <person name="Ksiazkiewicz M."/>
            <person name="Wyrwa K."/>
            <person name="Szczepaniak A."/>
            <person name="Rychel S."/>
            <person name="Majcherkiewicz K."/>
            <person name="Przysiecka L."/>
            <person name="Karlowski W."/>
            <person name="Wolko B."/>
            <person name="Naganowska B."/>
        </authorList>
    </citation>
    <scope>NUCLEOTIDE SEQUENCE</scope>
</reference>
<organism evidence="2">
    <name type="scientific">Lupinus angustifolius</name>
    <name type="common">Narrow-leaved blue lupine</name>
    <dbReference type="NCBI Taxonomy" id="3871"/>
    <lineage>
        <taxon>Eukaryota</taxon>
        <taxon>Viridiplantae</taxon>
        <taxon>Streptophyta</taxon>
        <taxon>Embryophyta</taxon>
        <taxon>Tracheophyta</taxon>
        <taxon>Spermatophyta</taxon>
        <taxon>Magnoliopsida</taxon>
        <taxon>eudicotyledons</taxon>
        <taxon>Gunneridae</taxon>
        <taxon>Pentapetalae</taxon>
        <taxon>rosids</taxon>
        <taxon>fabids</taxon>
        <taxon>Fabales</taxon>
        <taxon>Fabaceae</taxon>
        <taxon>Papilionoideae</taxon>
        <taxon>50 kb inversion clade</taxon>
        <taxon>genistoids sensu lato</taxon>
        <taxon>core genistoids</taxon>
        <taxon>Genisteae</taxon>
        <taxon>Lupinus</taxon>
    </lineage>
</organism>
<feature type="compositionally biased region" description="Acidic residues" evidence="1">
    <location>
        <begin position="79"/>
        <end position="89"/>
    </location>
</feature>